<name>A0A0V0SWP2_9BILA</name>
<reference evidence="1 2" key="1">
    <citation type="submission" date="2015-01" db="EMBL/GenBank/DDBJ databases">
        <title>Evolution of Trichinella species and genotypes.</title>
        <authorList>
            <person name="Korhonen P.K."/>
            <person name="Edoardo P."/>
            <person name="Giuseppe L.R."/>
            <person name="Gasser R.B."/>
        </authorList>
    </citation>
    <scope>NUCLEOTIDE SEQUENCE [LARGE SCALE GENOMIC DNA]</scope>
    <source>
        <strain evidence="1">ISS417</strain>
    </source>
</reference>
<keyword evidence="2" id="KW-1185">Reference proteome</keyword>
<protein>
    <submittedName>
        <fullName evidence="1">Uncharacterized protein</fullName>
    </submittedName>
</protein>
<accession>A0A0V0SWP2</accession>
<gene>
    <name evidence="1" type="ORF">T05_7937</name>
</gene>
<dbReference type="Proteomes" id="UP000055048">
    <property type="component" value="Unassembled WGS sequence"/>
</dbReference>
<organism evidence="1 2">
    <name type="scientific">Trichinella murrelli</name>
    <dbReference type="NCBI Taxonomy" id="144512"/>
    <lineage>
        <taxon>Eukaryota</taxon>
        <taxon>Metazoa</taxon>
        <taxon>Ecdysozoa</taxon>
        <taxon>Nematoda</taxon>
        <taxon>Enoplea</taxon>
        <taxon>Dorylaimia</taxon>
        <taxon>Trichinellida</taxon>
        <taxon>Trichinellidae</taxon>
        <taxon>Trichinella</taxon>
    </lineage>
</organism>
<proteinExistence type="predicted"/>
<sequence length="40" mass="4351">MHGICSKLYRNTPGRTIEIISSISEAAAYCPAEADAEPRQ</sequence>
<evidence type="ECO:0000313" key="1">
    <source>
        <dbReference type="EMBL" id="KRX31067.1"/>
    </source>
</evidence>
<dbReference type="AlphaFoldDB" id="A0A0V0SWP2"/>
<dbReference type="EMBL" id="JYDJ01002003">
    <property type="protein sequence ID" value="KRX31067.1"/>
    <property type="molecule type" value="Genomic_DNA"/>
</dbReference>
<comment type="caution">
    <text evidence="1">The sequence shown here is derived from an EMBL/GenBank/DDBJ whole genome shotgun (WGS) entry which is preliminary data.</text>
</comment>
<evidence type="ECO:0000313" key="2">
    <source>
        <dbReference type="Proteomes" id="UP000055048"/>
    </source>
</evidence>